<reference evidence="12 13" key="1">
    <citation type="submission" date="2021-05" db="EMBL/GenBank/DDBJ databases">
        <title>Genome Assembly of Synthetic Allotetraploid Brassica napus Reveals Homoeologous Exchanges between Subgenomes.</title>
        <authorList>
            <person name="Davis J.T."/>
        </authorList>
    </citation>
    <scope>NUCLEOTIDE SEQUENCE [LARGE SCALE GENOMIC DNA]</scope>
    <source>
        <strain evidence="13">cv. Da-Ae</strain>
        <tissue evidence="12">Seedling</tissue>
    </source>
</reference>
<dbReference type="InterPro" id="IPR048258">
    <property type="entry name" value="Cyclins_cyclin-box"/>
</dbReference>
<evidence type="ECO:0000256" key="9">
    <source>
        <dbReference type="SAM" id="MobiDB-lite"/>
    </source>
</evidence>
<keyword evidence="3 8" id="KW-0689">Ribosomal protein</keyword>
<dbReference type="PANTHER" id="PTHR10177">
    <property type="entry name" value="CYCLINS"/>
    <property type="match status" value="1"/>
</dbReference>
<keyword evidence="2" id="KW-0132">Cell division</keyword>
<name>A0ABQ8BJ76_BRANA</name>
<dbReference type="Pfam" id="PF02984">
    <property type="entry name" value="Cyclin_C"/>
    <property type="match status" value="1"/>
</dbReference>
<dbReference type="InterPro" id="IPR036967">
    <property type="entry name" value="Ribosomal_uS11_sf"/>
</dbReference>
<evidence type="ECO:0008006" key="14">
    <source>
        <dbReference type="Google" id="ProtNLM"/>
    </source>
</evidence>
<dbReference type="CDD" id="cd20567">
    <property type="entry name" value="CYCLIN_AtCycB-like_rpt1"/>
    <property type="match status" value="1"/>
</dbReference>
<evidence type="ECO:0000313" key="13">
    <source>
        <dbReference type="Proteomes" id="UP000824890"/>
    </source>
</evidence>
<dbReference type="InterPro" id="IPR036915">
    <property type="entry name" value="Cyclin-like_sf"/>
</dbReference>
<dbReference type="InterPro" id="IPR018102">
    <property type="entry name" value="Ribosomal_uS11_CS"/>
</dbReference>
<dbReference type="SMART" id="SM01332">
    <property type="entry name" value="Cyclin_C"/>
    <property type="match status" value="1"/>
</dbReference>
<feature type="domain" description="Cyclin C-terminal" evidence="11">
    <location>
        <begin position="275"/>
        <end position="392"/>
    </location>
</feature>
<gene>
    <name evidence="12" type="ORF">HID58_044383</name>
</gene>
<dbReference type="InterPro" id="IPR039361">
    <property type="entry name" value="Cyclin"/>
</dbReference>
<dbReference type="Gene3D" id="1.10.472.10">
    <property type="entry name" value="Cyclin-like"/>
    <property type="match status" value="2"/>
</dbReference>
<dbReference type="PROSITE" id="PS00054">
    <property type="entry name" value="RIBOSOMAL_S11"/>
    <property type="match status" value="1"/>
</dbReference>
<evidence type="ECO:0000313" key="12">
    <source>
        <dbReference type="EMBL" id="KAH0904880.1"/>
    </source>
</evidence>
<dbReference type="InterPro" id="IPR001971">
    <property type="entry name" value="Ribosomal_uS11"/>
</dbReference>
<dbReference type="PROSITE" id="PS00292">
    <property type="entry name" value="CYCLINS"/>
    <property type="match status" value="1"/>
</dbReference>
<evidence type="ECO:0000256" key="4">
    <source>
        <dbReference type="ARBA" id="ARBA00023127"/>
    </source>
</evidence>
<dbReference type="Pfam" id="PF00134">
    <property type="entry name" value="Cyclin_N"/>
    <property type="match status" value="1"/>
</dbReference>
<evidence type="ECO:0000256" key="1">
    <source>
        <dbReference type="ARBA" id="ARBA00006194"/>
    </source>
</evidence>
<dbReference type="SUPFAM" id="SSF53137">
    <property type="entry name" value="Translational machinery components"/>
    <property type="match status" value="1"/>
</dbReference>
<dbReference type="InterPro" id="IPR006671">
    <property type="entry name" value="Cyclin_N"/>
</dbReference>
<organism evidence="12 13">
    <name type="scientific">Brassica napus</name>
    <name type="common">Rape</name>
    <dbReference type="NCBI Taxonomy" id="3708"/>
    <lineage>
        <taxon>Eukaryota</taxon>
        <taxon>Viridiplantae</taxon>
        <taxon>Streptophyta</taxon>
        <taxon>Embryophyta</taxon>
        <taxon>Tracheophyta</taxon>
        <taxon>Spermatophyta</taxon>
        <taxon>Magnoliopsida</taxon>
        <taxon>eudicotyledons</taxon>
        <taxon>Gunneridae</taxon>
        <taxon>Pentapetalae</taxon>
        <taxon>rosids</taxon>
        <taxon>malvids</taxon>
        <taxon>Brassicales</taxon>
        <taxon>Brassicaceae</taxon>
        <taxon>Brassiceae</taxon>
        <taxon>Brassica</taxon>
    </lineage>
</organism>
<keyword evidence="4 7" id="KW-0195">Cyclin</keyword>
<evidence type="ECO:0000256" key="6">
    <source>
        <dbReference type="ARBA" id="ARBA00023306"/>
    </source>
</evidence>
<evidence type="ECO:0000256" key="8">
    <source>
        <dbReference type="RuleBase" id="RU003629"/>
    </source>
</evidence>
<dbReference type="InterPro" id="IPR013763">
    <property type="entry name" value="Cyclin-like_dom"/>
</dbReference>
<accession>A0ABQ8BJ76</accession>
<feature type="compositionally biased region" description="Basic residues" evidence="9">
    <location>
        <begin position="595"/>
        <end position="604"/>
    </location>
</feature>
<dbReference type="InterPro" id="IPR004367">
    <property type="entry name" value="Cyclin_C-dom"/>
</dbReference>
<feature type="domain" description="Cyclin-like" evidence="10">
    <location>
        <begin position="182"/>
        <end position="266"/>
    </location>
</feature>
<comment type="similarity">
    <text evidence="7">Belongs to the cyclin family.</text>
</comment>
<feature type="region of interest" description="Disordered" evidence="9">
    <location>
        <begin position="584"/>
        <end position="604"/>
    </location>
</feature>
<sequence length="604" mass="66960">MAARRVRGDPVENRRALGDIGNIASLPGGVEEAGKLNRPLTRNFRAQLLENANKKAVLKNQEGVRAVQRKARAVVVKPPQPHEVIVISPDTNEVAKAKQDQRHDAAASKKNVTYSSVLTARSKAASKTLDIDSADKDNDLAAVEYVEDMYSFYKEVENESKPQMYMQTQTEINEKMRSILVDWLVDVHVKFDLSPETLYLTINIIDRFLSLKPVPRRELQLVGVSALLIASKYEEIWPPQVNDLVYVTDNSYQSKQILVMEKTILGNLEWYLTVPTQYVFLARFIKAAVPDPEMENMVHFLAELGLMHYDALKFCPSMLAATAVYTARCFLSKTPAWTETLTFHTGYSEHELMDCSKLLAFIHSRVGESKLRAVFKKYSKAERCAVALVSSPAKSPLLSSSASCSLENVALSVSLPSAPKNPSISSLVSSIGEHDRFVSLLDSDLYRALIVLTVRSRRKTREPKEETVTLGPAVRDGEQVFGVVHIFASFNDTFIHVTDLSGRETLVRITGGMKVKADRDESSPYAAMLAAQDVAQRCKELGITAMHVKLRATGGNKTKTPGPGAQSALRALARSGMKIGRIEDVTPVPTDSTRRKGGRRGRRL</sequence>
<evidence type="ECO:0000259" key="10">
    <source>
        <dbReference type="SMART" id="SM00385"/>
    </source>
</evidence>
<feature type="domain" description="Cyclin-like" evidence="10">
    <location>
        <begin position="279"/>
        <end position="361"/>
    </location>
</feature>
<dbReference type="Pfam" id="PF00411">
    <property type="entry name" value="Ribosomal_S11"/>
    <property type="match status" value="1"/>
</dbReference>
<dbReference type="Gene3D" id="3.30.420.80">
    <property type="entry name" value="Ribosomal protein S11"/>
    <property type="match status" value="1"/>
</dbReference>
<evidence type="ECO:0000256" key="7">
    <source>
        <dbReference type="RuleBase" id="RU000383"/>
    </source>
</evidence>
<keyword evidence="5 8" id="KW-0687">Ribonucleoprotein</keyword>
<comment type="similarity">
    <text evidence="1 8">Belongs to the universal ribosomal protein uS11 family.</text>
</comment>
<dbReference type="NCBIfam" id="NF007176">
    <property type="entry name" value="PRK09607.1"/>
    <property type="match status" value="1"/>
</dbReference>
<proteinExistence type="inferred from homology"/>
<dbReference type="Proteomes" id="UP000824890">
    <property type="component" value="Unassembled WGS sequence"/>
</dbReference>
<dbReference type="SMART" id="SM00385">
    <property type="entry name" value="CYCLIN"/>
    <property type="match status" value="2"/>
</dbReference>
<protein>
    <recommendedName>
        <fullName evidence="14">Cyclin N-terminal domain-containing protein</fullName>
    </recommendedName>
</protein>
<evidence type="ECO:0000256" key="5">
    <source>
        <dbReference type="ARBA" id="ARBA00023274"/>
    </source>
</evidence>
<dbReference type="SUPFAM" id="SSF47954">
    <property type="entry name" value="Cyclin-like"/>
    <property type="match status" value="2"/>
</dbReference>
<dbReference type="HAMAP" id="MF_01310">
    <property type="entry name" value="Ribosomal_uS11"/>
    <property type="match status" value="1"/>
</dbReference>
<evidence type="ECO:0000256" key="3">
    <source>
        <dbReference type="ARBA" id="ARBA00022980"/>
    </source>
</evidence>
<dbReference type="CDD" id="cd20511">
    <property type="entry name" value="CYCLIN_AtCycB-like_rpt2"/>
    <property type="match status" value="1"/>
</dbReference>
<keyword evidence="13" id="KW-1185">Reference proteome</keyword>
<evidence type="ECO:0000256" key="2">
    <source>
        <dbReference type="ARBA" id="ARBA00022618"/>
    </source>
</evidence>
<keyword evidence="6" id="KW-0131">Cell cycle</keyword>
<dbReference type="EMBL" id="JAGKQM010000011">
    <property type="protein sequence ID" value="KAH0904880.1"/>
    <property type="molecule type" value="Genomic_DNA"/>
</dbReference>
<comment type="caution">
    <text evidence="12">The sequence shown here is derived from an EMBL/GenBank/DDBJ whole genome shotgun (WGS) entry which is preliminary data.</text>
</comment>
<evidence type="ECO:0000259" key="11">
    <source>
        <dbReference type="SMART" id="SM01332"/>
    </source>
</evidence>